<protein>
    <recommendedName>
        <fullName evidence="3">Cytosolic protein</fullName>
    </recommendedName>
</protein>
<organism evidence="1 2">
    <name type="scientific">Pusillibacter faecalis</name>
    <dbReference type="NCBI Taxonomy" id="2714358"/>
    <lineage>
        <taxon>Bacteria</taxon>
        <taxon>Bacillati</taxon>
        <taxon>Bacillota</taxon>
        <taxon>Clostridia</taxon>
        <taxon>Eubacteriales</taxon>
        <taxon>Oscillospiraceae</taxon>
        <taxon>Pusillibacter</taxon>
    </lineage>
</organism>
<reference evidence="1" key="1">
    <citation type="submission" date="2020-09" db="EMBL/GenBank/DDBJ databases">
        <title>New species isolated from human feces.</title>
        <authorList>
            <person name="Kitahara M."/>
            <person name="Shigeno Y."/>
            <person name="Shime M."/>
            <person name="Matsumoto Y."/>
            <person name="Nakamura S."/>
            <person name="Motooka D."/>
            <person name="Fukuoka S."/>
            <person name="Nishikawa H."/>
            <person name="Benno Y."/>
        </authorList>
    </citation>
    <scope>NUCLEOTIDE SEQUENCE</scope>
    <source>
        <strain evidence="1">MM59</strain>
    </source>
</reference>
<dbReference type="RefSeq" id="WP_213543339.1">
    <property type="nucleotide sequence ID" value="NZ_AP023420.1"/>
</dbReference>
<dbReference type="AlphaFoldDB" id="A0A810QKN5"/>
<dbReference type="KEGG" id="pfaa:MM59RIKEN_22220"/>
<evidence type="ECO:0000313" key="2">
    <source>
        <dbReference type="Proteomes" id="UP000679848"/>
    </source>
</evidence>
<dbReference type="InterPro" id="IPR032466">
    <property type="entry name" value="Metal_Hydrolase"/>
</dbReference>
<dbReference type="SUPFAM" id="SSF51556">
    <property type="entry name" value="Metallo-dependent hydrolases"/>
    <property type="match status" value="1"/>
</dbReference>
<evidence type="ECO:0008006" key="3">
    <source>
        <dbReference type="Google" id="ProtNLM"/>
    </source>
</evidence>
<gene>
    <name evidence="1" type="ORF">MM59RIKEN_22220</name>
</gene>
<accession>A0A810QKN5</accession>
<sequence>MSLETAIQGLCDLHIHAGPSISKRCVDALDVFRNAAAKGFRGLVIKDHYFPTMMSAQLVQSHFGQEEGTPQIFGQIVLNNAQGGINLKAVDAACGMGVKLVTMPTVSAKHHIQAYAGKAFVGGGRESIPETPIYYLDEGGALLPEVNALLEYLSKRPEVVLATGHGSPAEIDALLSAAVEKGISRILVNHPFCMINATLEQMSRWASMGAILELNACDIDPVSSFADGDPGVVGAMLETIPAERLVIDSDYGQNGNIEPVEGLIHFAQFLRDKFGVSEEQIHQMGVVTPGWLLGLHD</sequence>
<name>A0A810QKN5_9FIRM</name>
<proteinExistence type="predicted"/>
<dbReference type="EMBL" id="AP023420">
    <property type="protein sequence ID" value="BCK84903.1"/>
    <property type="molecule type" value="Genomic_DNA"/>
</dbReference>
<dbReference type="InterPro" id="IPR046249">
    <property type="entry name" value="DUF6282"/>
</dbReference>
<keyword evidence="2" id="KW-1185">Reference proteome</keyword>
<dbReference type="Pfam" id="PF19799">
    <property type="entry name" value="DUF6282"/>
    <property type="match status" value="1"/>
</dbReference>
<dbReference type="Proteomes" id="UP000679848">
    <property type="component" value="Chromosome"/>
</dbReference>
<evidence type="ECO:0000313" key="1">
    <source>
        <dbReference type="EMBL" id="BCK84903.1"/>
    </source>
</evidence>